<dbReference type="Proteomes" id="UP001347796">
    <property type="component" value="Unassembled WGS sequence"/>
</dbReference>
<dbReference type="AlphaFoldDB" id="A0AAN8P6P3"/>
<sequence length="80" mass="9078">MLRLQKYGFEGHYKKGSHMFLADTLSRAYLPYVKTIQNDDGHVLSVNTRSMTAKEAESVCVIDHLAISDHRISEIQKGNI</sequence>
<dbReference type="EMBL" id="JAZGQO010000013">
    <property type="protein sequence ID" value="KAK6171717.1"/>
    <property type="molecule type" value="Genomic_DNA"/>
</dbReference>
<organism evidence="1 2">
    <name type="scientific">Patella caerulea</name>
    <name type="common">Rayed Mediterranean limpet</name>
    <dbReference type="NCBI Taxonomy" id="87958"/>
    <lineage>
        <taxon>Eukaryota</taxon>
        <taxon>Metazoa</taxon>
        <taxon>Spiralia</taxon>
        <taxon>Lophotrochozoa</taxon>
        <taxon>Mollusca</taxon>
        <taxon>Gastropoda</taxon>
        <taxon>Patellogastropoda</taxon>
        <taxon>Patelloidea</taxon>
        <taxon>Patellidae</taxon>
        <taxon>Patella</taxon>
    </lineage>
</organism>
<comment type="caution">
    <text evidence="1">The sequence shown here is derived from an EMBL/GenBank/DDBJ whole genome shotgun (WGS) entry which is preliminary data.</text>
</comment>
<evidence type="ECO:0000313" key="1">
    <source>
        <dbReference type="EMBL" id="KAK6171717.1"/>
    </source>
</evidence>
<accession>A0AAN8P6P3</accession>
<reference evidence="1 2" key="1">
    <citation type="submission" date="2024-01" db="EMBL/GenBank/DDBJ databases">
        <title>The genome of the rayed Mediterranean limpet Patella caerulea (Linnaeus, 1758).</title>
        <authorList>
            <person name="Anh-Thu Weber A."/>
            <person name="Halstead-Nussloch G."/>
        </authorList>
    </citation>
    <scope>NUCLEOTIDE SEQUENCE [LARGE SCALE GENOMIC DNA]</scope>
    <source>
        <strain evidence="1">AATW-2023a</strain>
        <tissue evidence="1">Whole specimen</tissue>
    </source>
</reference>
<name>A0AAN8P6P3_PATCE</name>
<gene>
    <name evidence="1" type="ORF">SNE40_018155</name>
</gene>
<proteinExistence type="predicted"/>
<protein>
    <submittedName>
        <fullName evidence="1">Uncharacterized protein</fullName>
    </submittedName>
</protein>
<keyword evidence="2" id="KW-1185">Reference proteome</keyword>
<evidence type="ECO:0000313" key="2">
    <source>
        <dbReference type="Proteomes" id="UP001347796"/>
    </source>
</evidence>